<proteinExistence type="predicted"/>
<name>A0A6P7FTG3_DIAVI</name>
<feature type="chain" id="PRO_5028253505" evidence="1">
    <location>
        <begin position="21"/>
        <end position="155"/>
    </location>
</feature>
<dbReference type="AlphaFoldDB" id="A0A6P7FTG3"/>
<sequence length="155" mass="16862">MNSLYWILPLTVCIFYGLNAGQALQQSVQCYSCAGPRNSTNSSCATNITRLGARITPNCTGTFCSTFLTNSTVTRGCVFVRTCPYGQTCNFCNSTNFCNNMTYPTYPNKPGYPVYPSYPGHPTHSKKGGAEEITVSITALLVCALLNLIMPKLNL</sequence>
<evidence type="ECO:0000313" key="2">
    <source>
        <dbReference type="RefSeq" id="XP_028136243.1"/>
    </source>
</evidence>
<protein>
    <submittedName>
        <fullName evidence="2">Uncharacterized protein LOC114330992</fullName>
    </submittedName>
</protein>
<reference evidence="2" key="1">
    <citation type="submission" date="2025-08" db="UniProtKB">
        <authorList>
            <consortium name="RefSeq"/>
        </authorList>
    </citation>
    <scope>IDENTIFICATION</scope>
    <source>
        <tissue evidence="2">Whole insect</tissue>
    </source>
</reference>
<keyword evidence="1" id="KW-0732">Signal</keyword>
<dbReference type="RefSeq" id="XP_028136243.1">
    <property type="nucleotide sequence ID" value="XM_028280442.1"/>
</dbReference>
<evidence type="ECO:0000256" key="1">
    <source>
        <dbReference type="SAM" id="SignalP"/>
    </source>
</evidence>
<accession>A0A6P7FTG3</accession>
<dbReference type="InParanoid" id="A0A6P7FTG3"/>
<organism evidence="2">
    <name type="scientific">Diabrotica virgifera virgifera</name>
    <name type="common">western corn rootworm</name>
    <dbReference type="NCBI Taxonomy" id="50390"/>
    <lineage>
        <taxon>Eukaryota</taxon>
        <taxon>Metazoa</taxon>
        <taxon>Ecdysozoa</taxon>
        <taxon>Arthropoda</taxon>
        <taxon>Hexapoda</taxon>
        <taxon>Insecta</taxon>
        <taxon>Pterygota</taxon>
        <taxon>Neoptera</taxon>
        <taxon>Endopterygota</taxon>
        <taxon>Coleoptera</taxon>
        <taxon>Polyphaga</taxon>
        <taxon>Cucujiformia</taxon>
        <taxon>Chrysomeloidea</taxon>
        <taxon>Chrysomelidae</taxon>
        <taxon>Galerucinae</taxon>
        <taxon>Diabroticina</taxon>
        <taxon>Diabroticites</taxon>
        <taxon>Diabrotica</taxon>
    </lineage>
</organism>
<gene>
    <name evidence="2" type="primary">LOC114330992</name>
</gene>
<feature type="signal peptide" evidence="1">
    <location>
        <begin position="1"/>
        <end position="20"/>
    </location>
</feature>